<protein>
    <submittedName>
        <fullName evidence="1">Uncharacterized protein</fullName>
    </submittedName>
</protein>
<sequence>MAEKINSTVNTQSEATVELGELVLRLKDLLLVQEERIA</sequence>
<reference evidence="1" key="1">
    <citation type="submission" date="2018-05" db="EMBL/GenBank/DDBJ databases">
        <authorList>
            <person name="Lanie J.A."/>
            <person name="Ng W.-L."/>
            <person name="Kazmierczak K.M."/>
            <person name="Andrzejewski T.M."/>
            <person name="Davidsen T.M."/>
            <person name="Wayne K.J."/>
            <person name="Tettelin H."/>
            <person name="Glass J.I."/>
            <person name="Rusch D."/>
            <person name="Podicherti R."/>
            <person name="Tsui H.-C.T."/>
            <person name="Winkler M.E."/>
        </authorList>
    </citation>
    <scope>NUCLEOTIDE SEQUENCE</scope>
</reference>
<accession>A0A382V3S2</accession>
<dbReference type="AlphaFoldDB" id="A0A382V3S2"/>
<organism evidence="1">
    <name type="scientific">marine metagenome</name>
    <dbReference type="NCBI Taxonomy" id="408172"/>
    <lineage>
        <taxon>unclassified sequences</taxon>
        <taxon>metagenomes</taxon>
        <taxon>ecological metagenomes</taxon>
    </lineage>
</organism>
<name>A0A382V3S2_9ZZZZ</name>
<dbReference type="EMBL" id="UINC01149006">
    <property type="protein sequence ID" value="SVD41206.1"/>
    <property type="molecule type" value="Genomic_DNA"/>
</dbReference>
<feature type="non-terminal residue" evidence="1">
    <location>
        <position position="38"/>
    </location>
</feature>
<evidence type="ECO:0000313" key="1">
    <source>
        <dbReference type="EMBL" id="SVD41206.1"/>
    </source>
</evidence>
<proteinExistence type="predicted"/>
<gene>
    <name evidence="1" type="ORF">METZ01_LOCUS394060</name>
</gene>